<feature type="signal peptide" evidence="7">
    <location>
        <begin position="1"/>
        <end position="18"/>
    </location>
</feature>
<dbReference type="InterPro" id="IPR005657">
    <property type="entry name" value="Triabi/Procalin"/>
</dbReference>
<reference evidence="8" key="1">
    <citation type="journal article" date="2010" name="Infect. Genet. Evol.">
        <title>A repertoire of the dominant transcripts from the salivary glands of the blood-sucking bug, Triatoma dimidiata, a vector of Chagas disease.</title>
        <authorList>
            <person name="Kato H."/>
            <person name="Jochim R.C."/>
            <person name="Gomez E.A."/>
            <person name="Sakoda R."/>
            <person name="Iwata H."/>
            <person name="Valenzuela J.G."/>
            <person name="Hashiguchi Y."/>
        </authorList>
    </citation>
    <scope>NUCLEOTIDE SEQUENCE</scope>
    <source>
        <tissue evidence="8">Salivary gland</tissue>
    </source>
</reference>
<evidence type="ECO:0000256" key="2">
    <source>
        <dbReference type="ARBA" id="ARBA00022525"/>
    </source>
</evidence>
<dbReference type="Pfam" id="PF03973">
    <property type="entry name" value="Triabin"/>
    <property type="match status" value="1"/>
</dbReference>
<name>D1MWD6_TRIDM</name>
<protein>
    <recommendedName>
        <fullName evidence="9">Triabin</fullName>
    </recommendedName>
</protein>
<dbReference type="GO" id="GO:0090729">
    <property type="term" value="F:toxin activity"/>
    <property type="evidence" value="ECO:0007669"/>
    <property type="project" value="UniProtKB-KW"/>
</dbReference>
<dbReference type="CDD" id="cd19423">
    <property type="entry name" value="lipocalin_LTBP1-like"/>
    <property type="match status" value="1"/>
</dbReference>
<dbReference type="SUPFAM" id="SSF50814">
    <property type="entry name" value="Lipocalins"/>
    <property type="match status" value="1"/>
</dbReference>
<keyword evidence="2" id="KW-0964">Secreted</keyword>
<accession>D1MWD6</accession>
<keyword evidence="3" id="KW-0800">Toxin</keyword>
<keyword evidence="4 7" id="KW-0732">Signal</keyword>
<comment type="similarity">
    <text evidence="6">Belongs to the calycin superfamily. Triabin family.</text>
</comment>
<dbReference type="GO" id="GO:0030682">
    <property type="term" value="P:symbiont-mediated perturbation of host defenses"/>
    <property type="evidence" value="ECO:0007669"/>
    <property type="project" value="InterPro"/>
</dbReference>
<dbReference type="GO" id="GO:0005576">
    <property type="term" value="C:extracellular region"/>
    <property type="evidence" value="ECO:0007669"/>
    <property type="project" value="UniProtKB-SubCell"/>
</dbReference>
<dbReference type="AlphaFoldDB" id="D1MWD6"/>
<proteinExistence type="evidence at transcript level"/>
<sequence>MKTIIAVTFIGILTYAFAEEASTNPKCNYQAMANFDLTRYLQIAPLYSTYVKDAKYFNFCRVYKSNTKSDDTINTNIWGYYENSEKNYYYEIVCSTKEESFKTGQYWTECNVVKDTYSTGIRKTYQVYMSVIDTDYQNYAILYNCISNVTHITDNIEVLQKDPGTADNLVKAALEKKQMKLEEFFLRNFTTVCQNGNEEKKET</sequence>
<evidence type="ECO:0000256" key="7">
    <source>
        <dbReference type="SAM" id="SignalP"/>
    </source>
</evidence>
<evidence type="ECO:0000256" key="6">
    <source>
        <dbReference type="ARBA" id="ARBA00034121"/>
    </source>
</evidence>
<dbReference type="InterPro" id="IPR012674">
    <property type="entry name" value="Calycin"/>
</dbReference>
<evidence type="ECO:0008006" key="9">
    <source>
        <dbReference type="Google" id="ProtNLM"/>
    </source>
</evidence>
<comment type="subcellular location">
    <subcellularLocation>
        <location evidence="1">Secreted</location>
    </subcellularLocation>
</comment>
<organism evidence="8">
    <name type="scientific">Triatoma dimidiata</name>
    <name type="common">Kissing bug</name>
    <name type="synonym">Meccus dimidiatus</name>
    <dbReference type="NCBI Taxonomy" id="72491"/>
    <lineage>
        <taxon>Eukaryota</taxon>
        <taxon>Metazoa</taxon>
        <taxon>Ecdysozoa</taxon>
        <taxon>Arthropoda</taxon>
        <taxon>Hexapoda</taxon>
        <taxon>Insecta</taxon>
        <taxon>Pterygota</taxon>
        <taxon>Neoptera</taxon>
        <taxon>Paraneoptera</taxon>
        <taxon>Hemiptera</taxon>
        <taxon>Heteroptera</taxon>
        <taxon>Panheteroptera</taxon>
        <taxon>Cimicomorpha</taxon>
        <taxon>Reduviidae</taxon>
        <taxon>Triatominae</taxon>
        <taxon>Triatoma</taxon>
    </lineage>
</organism>
<evidence type="ECO:0000256" key="3">
    <source>
        <dbReference type="ARBA" id="ARBA00022656"/>
    </source>
</evidence>
<evidence type="ECO:0000256" key="4">
    <source>
        <dbReference type="ARBA" id="ARBA00022729"/>
    </source>
</evidence>
<evidence type="ECO:0000256" key="1">
    <source>
        <dbReference type="ARBA" id="ARBA00004613"/>
    </source>
</evidence>
<dbReference type="EMBL" id="AB470387">
    <property type="protein sequence ID" value="BAI50837.1"/>
    <property type="molecule type" value="mRNA"/>
</dbReference>
<keyword evidence="5" id="KW-1199">Hemostasis impairing toxin</keyword>
<dbReference type="Gene3D" id="2.40.128.20">
    <property type="match status" value="1"/>
</dbReference>
<evidence type="ECO:0000313" key="8">
    <source>
        <dbReference type="EMBL" id="BAI50837.1"/>
    </source>
</evidence>
<feature type="chain" id="PRO_5003024427" description="Triabin" evidence="7">
    <location>
        <begin position="19"/>
        <end position="203"/>
    </location>
</feature>
<evidence type="ECO:0000256" key="5">
    <source>
        <dbReference type="ARBA" id="ARBA00023240"/>
    </source>
</evidence>